<proteinExistence type="inferred from homology"/>
<dbReference type="Pfam" id="PF13276">
    <property type="entry name" value="HTH_21"/>
    <property type="match status" value="1"/>
</dbReference>
<gene>
    <name evidence="5" type="ORF">B9G39_06850</name>
</gene>
<keyword evidence="1" id="KW-0238">DNA-binding</keyword>
<keyword evidence="6" id="KW-1185">Reference proteome</keyword>
<dbReference type="GO" id="GO:0015074">
    <property type="term" value="P:DNA integration"/>
    <property type="evidence" value="ECO:0007669"/>
    <property type="project" value="InterPro"/>
</dbReference>
<dbReference type="PANTHER" id="PTHR46889">
    <property type="entry name" value="TRANSPOSASE INSF FOR INSERTION SEQUENCE IS3B-RELATED"/>
    <property type="match status" value="1"/>
</dbReference>
<dbReference type="AlphaFoldDB" id="A0A4P9VJ01"/>
<evidence type="ECO:0000313" key="6">
    <source>
        <dbReference type="Proteomes" id="UP000257039"/>
    </source>
</evidence>
<dbReference type="InterPro" id="IPR036397">
    <property type="entry name" value="RNaseH_sf"/>
</dbReference>
<dbReference type="NCBIfam" id="NF033516">
    <property type="entry name" value="transpos_IS3"/>
    <property type="match status" value="1"/>
</dbReference>
<dbReference type="InterPro" id="IPR012337">
    <property type="entry name" value="RNaseH-like_sf"/>
</dbReference>
<reference evidence="5 6" key="1">
    <citation type="submission" date="2017-04" db="EMBL/GenBank/DDBJ databases">
        <title>Draft genome sequence of Zooshikella ganghwensis VG4 isolated from Red Sea sediments.</title>
        <authorList>
            <person name="Rehman Z."/>
            <person name="Alam I."/>
            <person name="Kamau A."/>
            <person name="Bajic V."/>
            <person name="Leiknes T."/>
        </authorList>
    </citation>
    <scope>NUCLEOTIDE SEQUENCE [LARGE SCALE GENOMIC DNA]</scope>
    <source>
        <strain evidence="5 6">VG4</strain>
    </source>
</reference>
<comment type="caution">
    <text evidence="5">The sequence shown here is derived from an EMBL/GenBank/DDBJ whole genome shotgun (WGS) entry which is preliminary data.</text>
</comment>
<protein>
    <submittedName>
        <fullName evidence="5">IS3 family transposase</fullName>
    </submittedName>
</protein>
<comment type="function">
    <text evidence="2">Involved in the transposition of the insertion sequence IS3.</text>
</comment>
<organism evidence="5 6">
    <name type="scientific">Zooshikella ganghwensis</name>
    <dbReference type="NCBI Taxonomy" id="202772"/>
    <lineage>
        <taxon>Bacteria</taxon>
        <taxon>Pseudomonadati</taxon>
        <taxon>Pseudomonadota</taxon>
        <taxon>Gammaproteobacteria</taxon>
        <taxon>Oceanospirillales</taxon>
        <taxon>Zooshikellaceae</taxon>
        <taxon>Zooshikella</taxon>
    </lineage>
</organism>
<evidence type="ECO:0000256" key="1">
    <source>
        <dbReference type="ARBA" id="ARBA00023125"/>
    </source>
</evidence>
<accession>A0A4P9VJ01</accession>
<dbReference type="Gene3D" id="3.30.420.10">
    <property type="entry name" value="Ribonuclease H-like superfamily/Ribonuclease H"/>
    <property type="match status" value="1"/>
</dbReference>
<comment type="similarity">
    <text evidence="3">Belongs to the transposase IS3/IS150/IS904 family.</text>
</comment>
<name>A0A4P9VJ01_9GAMM</name>
<dbReference type="InterPro" id="IPR025948">
    <property type="entry name" value="HTH-like_dom"/>
</dbReference>
<dbReference type="InterPro" id="IPR001584">
    <property type="entry name" value="Integrase_cat-core"/>
</dbReference>
<dbReference type="PROSITE" id="PS50994">
    <property type="entry name" value="INTEGRASE"/>
    <property type="match status" value="1"/>
</dbReference>
<dbReference type="InterPro" id="IPR050900">
    <property type="entry name" value="Transposase_IS3/IS150/IS904"/>
</dbReference>
<dbReference type="Pfam" id="PF00665">
    <property type="entry name" value="rve"/>
    <property type="match status" value="1"/>
</dbReference>
<evidence type="ECO:0000313" key="5">
    <source>
        <dbReference type="EMBL" id="RDH43183.1"/>
    </source>
</evidence>
<dbReference type="SUPFAM" id="SSF53098">
    <property type="entry name" value="Ribonuclease H-like"/>
    <property type="match status" value="1"/>
</dbReference>
<dbReference type="PANTHER" id="PTHR46889:SF6">
    <property type="entry name" value="TRANSPOSASE INSF FOR INSERTION SEQUENCE IS3B"/>
    <property type="match status" value="1"/>
</dbReference>
<dbReference type="GO" id="GO:0003677">
    <property type="term" value="F:DNA binding"/>
    <property type="evidence" value="ECO:0007669"/>
    <property type="project" value="UniProtKB-KW"/>
</dbReference>
<evidence type="ECO:0000256" key="3">
    <source>
        <dbReference type="ARBA" id="ARBA00043964"/>
    </source>
</evidence>
<dbReference type="InterPro" id="IPR048020">
    <property type="entry name" value="Transpos_IS3"/>
</dbReference>
<dbReference type="Proteomes" id="UP000257039">
    <property type="component" value="Unassembled WGS sequence"/>
</dbReference>
<sequence length="195" mass="22891">MLCERPAVKYAFIKQNKQDWPVAFQCRVLNVSRSGYYQWCQSDETQIIKRNQQLDDDILELFEQHKGRYGSPRITKALKDNKQCVNHKRVAKRMVALGLRAKQARKFKATTNSQHALPIAENLLQQDFSANKRNEKWVGDITYVWTTQGWLYLAIFIDVFSRQVISWSMSKRINKELVYAVCQDSCRINQPTLMI</sequence>
<evidence type="ECO:0000259" key="4">
    <source>
        <dbReference type="PROSITE" id="PS50994"/>
    </source>
</evidence>
<feature type="domain" description="Integrase catalytic" evidence="4">
    <location>
        <begin position="128"/>
        <end position="195"/>
    </location>
</feature>
<dbReference type="EMBL" id="NDXW01000001">
    <property type="protein sequence ID" value="RDH43183.1"/>
    <property type="molecule type" value="Genomic_DNA"/>
</dbReference>
<evidence type="ECO:0000256" key="2">
    <source>
        <dbReference type="ARBA" id="ARBA00037276"/>
    </source>
</evidence>